<dbReference type="Gene3D" id="1.10.10.10">
    <property type="entry name" value="Winged helix-like DNA-binding domain superfamily/Winged helix DNA-binding domain"/>
    <property type="match status" value="1"/>
</dbReference>
<dbReference type="GO" id="GO:0003677">
    <property type="term" value="F:DNA binding"/>
    <property type="evidence" value="ECO:0007669"/>
    <property type="project" value="InterPro"/>
</dbReference>
<comment type="similarity">
    <text evidence="1">Belongs to the sigma-70 factor family. ECF subfamily.</text>
</comment>
<dbReference type="InterPro" id="IPR013249">
    <property type="entry name" value="RNA_pol_sigma70_r4_t2"/>
</dbReference>
<dbReference type="AlphaFoldDB" id="A0A1M7DNQ4"/>
<name>A0A1M7DNQ4_9BACT</name>
<reference evidence="7 8" key="1">
    <citation type="submission" date="2016-11" db="EMBL/GenBank/DDBJ databases">
        <authorList>
            <person name="Jaros S."/>
            <person name="Januszkiewicz K."/>
            <person name="Wedrychowicz H."/>
        </authorList>
    </citation>
    <scope>NUCLEOTIDE SEQUENCE [LARGE SCALE GENOMIC DNA]</scope>
    <source>
        <strain evidence="7 8">DSM 27406</strain>
    </source>
</reference>
<dbReference type="InterPro" id="IPR007627">
    <property type="entry name" value="RNA_pol_sigma70_r2"/>
</dbReference>
<dbReference type="Pfam" id="PF08281">
    <property type="entry name" value="Sigma70_r4_2"/>
    <property type="match status" value="1"/>
</dbReference>
<dbReference type="RefSeq" id="WP_073081587.1">
    <property type="nucleotide sequence ID" value="NZ_FRBL01000005.1"/>
</dbReference>
<keyword evidence="4" id="KW-0804">Transcription</keyword>
<dbReference type="InterPro" id="IPR000792">
    <property type="entry name" value="Tscrpt_reg_LuxR_C"/>
</dbReference>
<dbReference type="GO" id="GO:0006352">
    <property type="term" value="P:DNA-templated transcription initiation"/>
    <property type="evidence" value="ECO:0007669"/>
    <property type="project" value="InterPro"/>
</dbReference>
<sequence>MSDSPVKIKFEQLFAANKDKIYRFARKLTGDDSRAQELTQQCFIRLWENMDKVKEGQDIFPLLFVYIKNLVIDEARKYYREKEMISKAATEEKSQPQSEEGGDRYMMRKEFDLQVYKVVGAMPEQRRNVYELSRYHGYNNKEIADKLSISVATVKSHLGSALQTLRQQLQSHFDIDNTK</sequence>
<dbReference type="InterPro" id="IPR013325">
    <property type="entry name" value="RNA_pol_sigma_r2"/>
</dbReference>
<evidence type="ECO:0000313" key="8">
    <source>
        <dbReference type="Proteomes" id="UP000184420"/>
    </source>
</evidence>
<dbReference type="GO" id="GO:0016987">
    <property type="term" value="F:sigma factor activity"/>
    <property type="evidence" value="ECO:0007669"/>
    <property type="project" value="UniProtKB-KW"/>
</dbReference>
<dbReference type="SUPFAM" id="SSF88946">
    <property type="entry name" value="Sigma2 domain of RNA polymerase sigma factors"/>
    <property type="match status" value="1"/>
</dbReference>
<dbReference type="PANTHER" id="PTHR43133:SF46">
    <property type="entry name" value="RNA POLYMERASE SIGMA-70 FACTOR ECF SUBFAMILY"/>
    <property type="match status" value="1"/>
</dbReference>
<keyword evidence="2" id="KW-0805">Transcription regulation</keyword>
<evidence type="ECO:0000313" key="7">
    <source>
        <dbReference type="EMBL" id="SHL81037.1"/>
    </source>
</evidence>
<keyword evidence="3" id="KW-0731">Sigma factor</keyword>
<evidence type="ECO:0000259" key="6">
    <source>
        <dbReference type="Pfam" id="PF08281"/>
    </source>
</evidence>
<dbReference type="InterPro" id="IPR014284">
    <property type="entry name" value="RNA_pol_sigma-70_dom"/>
</dbReference>
<dbReference type="NCBIfam" id="TIGR02937">
    <property type="entry name" value="sigma70-ECF"/>
    <property type="match status" value="1"/>
</dbReference>
<dbReference type="OrthoDB" id="659855at2"/>
<evidence type="ECO:0000256" key="4">
    <source>
        <dbReference type="ARBA" id="ARBA00023163"/>
    </source>
</evidence>
<protein>
    <submittedName>
        <fullName evidence="7">RNA polymerase sigma-70 factor, ECF subfamily</fullName>
    </submittedName>
</protein>
<dbReference type="InterPro" id="IPR013324">
    <property type="entry name" value="RNA_pol_sigma_r3/r4-like"/>
</dbReference>
<evidence type="ECO:0000256" key="2">
    <source>
        <dbReference type="ARBA" id="ARBA00023015"/>
    </source>
</evidence>
<dbReference type="NCBIfam" id="TIGR02985">
    <property type="entry name" value="Sig70_bacteroi1"/>
    <property type="match status" value="1"/>
</dbReference>
<dbReference type="InterPro" id="IPR036388">
    <property type="entry name" value="WH-like_DNA-bd_sf"/>
</dbReference>
<dbReference type="SUPFAM" id="SSF88659">
    <property type="entry name" value="Sigma3 and sigma4 domains of RNA polymerase sigma factors"/>
    <property type="match status" value="1"/>
</dbReference>
<evidence type="ECO:0000256" key="3">
    <source>
        <dbReference type="ARBA" id="ARBA00023082"/>
    </source>
</evidence>
<feature type="domain" description="RNA polymerase sigma factor 70 region 4 type 2" evidence="6">
    <location>
        <begin position="114"/>
        <end position="165"/>
    </location>
</feature>
<dbReference type="Proteomes" id="UP000184420">
    <property type="component" value="Unassembled WGS sequence"/>
</dbReference>
<evidence type="ECO:0000259" key="5">
    <source>
        <dbReference type="Pfam" id="PF04542"/>
    </source>
</evidence>
<accession>A0A1M7DNQ4</accession>
<dbReference type="PANTHER" id="PTHR43133">
    <property type="entry name" value="RNA POLYMERASE ECF-TYPE SIGMA FACTO"/>
    <property type="match status" value="1"/>
</dbReference>
<evidence type="ECO:0000256" key="1">
    <source>
        <dbReference type="ARBA" id="ARBA00010641"/>
    </source>
</evidence>
<dbReference type="EMBL" id="FRBL01000005">
    <property type="protein sequence ID" value="SHL81037.1"/>
    <property type="molecule type" value="Genomic_DNA"/>
</dbReference>
<dbReference type="Pfam" id="PF04542">
    <property type="entry name" value="Sigma70_r2"/>
    <property type="match status" value="1"/>
</dbReference>
<keyword evidence="8" id="KW-1185">Reference proteome</keyword>
<feature type="domain" description="RNA polymerase sigma-70 region 2" evidence="5">
    <location>
        <begin position="13"/>
        <end position="79"/>
    </location>
</feature>
<dbReference type="PRINTS" id="PR00038">
    <property type="entry name" value="HTHLUXR"/>
</dbReference>
<gene>
    <name evidence="7" type="ORF">SAMN05444266_10566</name>
</gene>
<dbReference type="InterPro" id="IPR014327">
    <property type="entry name" value="RNA_pol_sigma70_bacteroid"/>
</dbReference>
<dbReference type="InterPro" id="IPR039425">
    <property type="entry name" value="RNA_pol_sigma-70-like"/>
</dbReference>
<organism evidence="7 8">
    <name type="scientific">Chitinophaga jiangningensis</name>
    <dbReference type="NCBI Taxonomy" id="1419482"/>
    <lineage>
        <taxon>Bacteria</taxon>
        <taxon>Pseudomonadati</taxon>
        <taxon>Bacteroidota</taxon>
        <taxon>Chitinophagia</taxon>
        <taxon>Chitinophagales</taxon>
        <taxon>Chitinophagaceae</taxon>
        <taxon>Chitinophaga</taxon>
    </lineage>
</organism>
<dbReference type="STRING" id="1419482.SAMN05444266_10566"/>
<dbReference type="Gene3D" id="1.10.1740.10">
    <property type="match status" value="1"/>
</dbReference>
<proteinExistence type="inferred from homology"/>